<accession>A0A318LUW6</accession>
<feature type="transmembrane region" description="Helical" evidence="2">
    <location>
        <begin position="165"/>
        <end position="183"/>
    </location>
</feature>
<dbReference type="OrthoDB" id="9815120at2"/>
<name>A0A318LUW6_9PSEU</name>
<dbReference type="InterPro" id="IPR037185">
    <property type="entry name" value="EmrE-like"/>
</dbReference>
<feature type="transmembrane region" description="Helical" evidence="2">
    <location>
        <begin position="62"/>
        <end position="79"/>
    </location>
</feature>
<feature type="domain" description="EamA" evidence="3">
    <location>
        <begin position="136"/>
        <end position="263"/>
    </location>
</feature>
<feature type="transmembrane region" description="Helical" evidence="2">
    <location>
        <begin position="132"/>
        <end position="153"/>
    </location>
</feature>
<dbReference type="Proteomes" id="UP000247892">
    <property type="component" value="Unassembled WGS sequence"/>
</dbReference>
<dbReference type="GO" id="GO:0016020">
    <property type="term" value="C:membrane"/>
    <property type="evidence" value="ECO:0007669"/>
    <property type="project" value="InterPro"/>
</dbReference>
<comment type="similarity">
    <text evidence="1">Belongs to the EamA transporter family.</text>
</comment>
<dbReference type="RefSeq" id="WP_110334274.1">
    <property type="nucleotide sequence ID" value="NZ_JBHVKT010000002.1"/>
</dbReference>
<keyword evidence="2" id="KW-0472">Membrane</keyword>
<feature type="transmembrane region" description="Helical" evidence="2">
    <location>
        <begin position="31"/>
        <end position="50"/>
    </location>
</feature>
<feature type="transmembrane region" description="Helical" evidence="2">
    <location>
        <begin position="195"/>
        <end position="213"/>
    </location>
</feature>
<evidence type="ECO:0000256" key="1">
    <source>
        <dbReference type="ARBA" id="ARBA00007362"/>
    </source>
</evidence>
<keyword evidence="5" id="KW-1185">Reference proteome</keyword>
<organism evidence="4 5">
    <name type="scientific">Prauserella flavalba</name>
    <dbReference type="NCBI Taxonomy" id="1477506"/>
    <lineage>
        <taxon>Bacteria</taxon>
        <taxon>Bacillati</taxon>
        <taxon>Actinomycetota</taxon>
        <taxon>Actinomycetes</taxon>
        <taxon>Pseudonocardiales</taxon>
        <taxon>Pseudonocardiaceae</taxon>
        <taxon>Prauserella</taxon>
    </lineage>
</organism>
<keyword evidence="2" id="KW-0812">Transmembrane</keyword>
<feature type="transmembrane region" description="Helical" evidence="2">
    <location>
        <begin position="251"/>
        <end position="270"/>
    </location>
</feature>
<evidence type="ECO:0000259" key="3">
    <source>
        <dbReference type="Pfam" id="PF00892"/>
    </source>
</evidence>
<evidence type="ECO:0000313" key="4">
    <source>
        <dbReference type="EMBL" id="PXY38544.1"/>
    </source>
</evidence>
<gene>
    <name evidence="4" type="ORF">BA062_02035</name>
</gene>
<evidence type="ECO:0000313" key="5">
    <source>
        <dbReference type="Proteomes" id="UP000247892"/>
    </source>
</evidence>
<dbReference type="EMBL" id="MASU01000001">
    <property type="protein sequence ID" value="PXY38544.1"/>
    <property type="molecule type" value="Genomic_DNA"/>
</dbReference>
<dbReference type="InterPro" id="IPR000620">
    <property type="entry name" value="EamA_dom"/>
</dbReference>
<evidence type="ECO:0000256" key="2">
    <source>
        <dbReference type="SAM" id="Phobius"/>
    </source>
</evidence>
<feature type="transmembrane region" description="Helical" evidence="2">
    <location>
        <begin position="225"/>
        <end position="245"/>
    </location>
</feature>
<comment type="caution">
    <text evidence="4">The sequence shown here is derived from an EMBL/GenBank/DDBJ whole genome shotgun (WGS) entry which is preliminary data.</text>
</comment>
<sequence length="280" mass="28003">MVGRGALLVLGSVVSVQVGQAIGKSLFADAGALGTVTLRLGIAALGLLAWHRPALPRTRREFALVAGYGTAIAGMNLIYPALTTLPLGMATTLQLLGPILLALLTSRGPAEAGAAVLAGFGVWLFHGPGGGAPFAGVAFALASGASMAAYLLVSRTAGRRSETASTLSLAVAFAAILWLPAGIAQSGTELVAPRVLLIGALVAVLSAVVPYSLDLAALRRIPPRTVGVLESLEPAVGAIAGLVVLSEVLSAAQWVAVTCVCTAGVVAVTGSREARSRSAA</sequence>
<dbReference type="AlphaFoldDB" id="A0A318LUW6"/>
<reference evidence="4 5" key="1">
    <citation type="submission" date="2016-07" db="EMBL/GenBank/DDBJ databases">
        <title>Draft genome sequence of Prauserella sp. YIM 121212, isolated from alkaline soil.</title>
        <authorList>
            <person name="Ruckert C."/>
            <person name="Albersmeier A."/>
            <person name="Jiang C.-L."/>
            <person name="Jiang Y."/>
            <person name="Kalinowski J."/>
            <person name="Schneider O."/>
            <person name="Winkler A."/>
            <person name="Zotchev S.B."/>
        </authorList>
    </citation>
    <scope>NUCLEOTIDE SEQUENCE [LARGE SCALE GENOMIC DNA]</scope>
    <source>
        <strain evidence="4 5">YIM 121212</strain>
    </source>
</reference>
<dbReference type="SUPFAM" id="SSF103481">
    <property type="entry name" value="Multidrug resistance efflux transporter EmrE"/>
    <property type="match status" value="1"/>
</dbReference>
<protein>
    <submittedName>
        <fullName evidence="4">EamA family transporter</fullName>
    </submittedName>
</protein>
<keyword evidence="2" id="KW-1133">Transmembrane helix</keyword>
<dbReference type="Pfam" id="PF00892">
    <property type="entry name" value="EamA"/>
    <property type="match status" value="1"/>
</dbReference>
<proteinExistence type="inferred from homology"/>